<dbReference type="Gene3D" id="1.10.1060.10">
    <property type="entry name" value="Alpha-helical ferredoxin"/>
    <property type="match status" value="1"/>
</dbReference>
<dbReference type="Proteomes" id="UP000182200">
    <property type="component" value="Unassembled WGS sequence"/>
</dbReference>
<accession>A0A0S4NA97</accession>
<gene>
    <name evidence="9" type="ORF">JGI4_01956</name>
    <name evidence="8" type="ORF">JGI8_00009</name>
</gene>
<feature type="domain" description="4Fe-4S ferredoxin-type" evidence="7">
    <location>
        <begin position="4"/>
        <end position="34"/>
    </location>
</feature>
<evidence type="ECO:0000256" key="4">
    <source>
        <dbReference type="ARBA" id="ARBA00023004"/>
    </source>
</evidence>
<reference evidence="8 11" key="2">
    <citation type="submission" date="2015-11" db="EMBL/GenBank/DDBJ databases">
        <authorList>
            <person name="Varghese N."/>
        </authorList>
    </citation>
    <scope>NUCLEOTIDE SEQUENCE [LARGE SCALE GENOMIC DNA]</scope>
    <source>
        <strain evidence="8 11">JGI-8</strain>
    </source>
</reference>
<keyword evidence="4 6" id="KW-0408">Iron</keyword>
<name>A0A0N7MVM7_9BACT</name>
<organism evidence="9 10">
    <name type="scientific">Candidatus Kryptonium thompsonii</name>
    <dbReference type="NCBI Taxonomy" id="1633631"/>
    <lineage>
        <taxon>Bacteria</taxon>
        <taxon>Pseudomonadati</taxon>
        <taxon>Candidatus Kryptoniota</taxon>
        <taxon>Candidatus Kryptonium</taxon>
    </lineage>
</organism>
<comment type="catalytic activity">
    <reaction evidence="6">
        <text>glycolate + A = glyoxylate + AH2</text>
        <dbReference type="Rhea" id="RHEA:21264"/>
        <dbReference type="ChEBI" id="CHEBI:13193"/>
        <dbReference type="ChEBI" id="CHEBI:17499"/>
        <dbReference type="ChEBI" id="CHEBI:29805"/>
        <dbReference type="ChEBI" id="CHEBI:36655"/>
        <dbReference type="EC" id="1.1.99.14"/>
    </reaction>
</comment>
<evidence type="ECO:0000256" key="1">
    <source>
        <dbReference type="ARBA" id="ARBA00022485"/>
    </source>
</evidence>
<keyword evidence="6" id="KW-0249">Electron transport</keyword>
<keyword evidence="3" id="KW-0677">Repeat</keyword>
<dbReference type="InterPro" id="IPR009051">
    <property type="entry name" value="Helical_ferredxn"/>
</dbReference>
<dbReference type="GO" id="GO:0051539">
    <property type="term" value="F:4 iron, 4 sulfur cluster binding"/>
    <property type="evidence" value="ECO:0007669"/>
    <property type="project" value="UniProtKB-UniRule"/>
</dbReference>
<dbReference type="InterPro" id="IPR017900">
    <property type="entry name" value="4Fe4S_Fe_S_CS"/>
</dbReference>
<proteinExistence type="predicted"/>
<dbReference type="InterPro" id="IPR004017">
    <property type="entry name" value="Cys_rich_dom"/>
</dbReference>
<evidence type="ECO:0000256" key="3">
    <source>
        <dbReference type="ARBA" id="ARBA00022737"/>
    </source>
</evidence>
<evidence type="ECO:0000256" key="2">
    <source>
        <dbReference type="ARBA" id="ARBA00022723"/>
    </source>
</evidence>
<comment type="cofactor">
    <cofactor evidence="6">
        <name>[4Fe-4S] cluster</name>
        <dbReference type="ChEBI" id="CHEBI:49883"/>
    </cofactor>
    <text evidence="6">Binds 2 [4Fe-4S] clusters.</text>
</comment>
<accession>A0A0P1M566</accession>
<accession>A0A0P1LHI2</accession>
<dbReference type="Pfam" id="PF02754">
    <property type="entry name" value="CCG"/>
    <property type="match status" value="2"/>
</dbReference>
<accession>A0A0P1MAD9</accession>
<dbReference type="PROSITE" id="PS51379">
    <property type="entry name" value="4FE4S_FER_2"/>
    <property type="match status" value="2"/>
</dbReference>
<sequence length="436" mass="49509">MEDMRIPSELIVQCMHCGMCLPVCPTYNLTLLEKSSPRGRIRLIKEFEDGNLPATDDFVDEMYFCLDCQACQSVCPAGVQYGKLVESARVKIFKLGKDKQKLVKKIIFKLVFLPAIFKFFASLVRLYQNSLNGVFKKVRLDKIVPERLRQIEELSPKISDKFSSEILPEVLKPTGDAKYKVGFLTGCFMNVMYSDINIDSVEVLLENGCEVYIPKKQVCCGSVMAHYGDIETAKKFARKNIIEFSKYNLDAIVINSAGCGAFMKEYGELFKEDESLRDKAEHISRIAKDINEFLYEIDFKKPDAEINLNVTYHDACHLVHTQKITMQPRAIIKSIPGINFVELNESTWCCGSAGIYNILRYDDSMKILERKIKNILETNAGVVLTANPGCHAQIEYGLKKAGANIKVMHPITLLNLAYKLSKERANNTHQKFFQKV</sequence>
<evidence type="ECO:0000313" key="8">
    <source>
        <dbReference type="EMBL" id="CUS76371.1"/>
    </source>
</evidence>
<dbReference type="PANTHER" id="PTHR32479">
    <property type="entry name" value="GLYCOLATE OXIDASE IRON-SULFUR SUBUNIT"/>
    <property type="match status" value="1"/>
</dbReference>
<dbReference type="STRING" id="1633631.GCA_001442925_01951"/>
<accession>A0A0P1P3X5</accession>
<evidence type="ECO:0000313" key="10">
    <source>
        <dbReference type="Proteomes" id="UP000182011"/>
    </source>
</evidence>
<dbReference type="InterPro" id="IPR017896">
    <property type="entry name" value="4Fe4S_Fe-S-bd"/>
</dbReference>
<dbReference type="AlphaFoldDB" id="A0A0N7MVM7"/>
<dbReference type="SUPFAM" id="SSF54862">
    <property type="entry name" value="4Fe-4S ferredoxins"/>
    <property type="match status" value="1"/>
</dbReference>
<accession>A0A0P1MXN1</accession>
<keyword evidence="2 6" id="KW-0479">Metal-binding</keyword>
<dbReference type="GO" id="GO:0019154">
    <property type="term" value="F:glycolate dehydrogenase activity"/>
    <property type="evidence" value="ECO:0007669"/>
    <property type="project" value="UniProtKB-EC"/>
</dbReference>
<dbReference type="EC" id="1.1.99.14" evidence="6"/>
<accession>A0A0N7MNI9</accession>
<accession>A0A0N7MVM7</accession>
<dbReference type="Proteomes" id="UP000182011">
    <property type="component" value="Unassembled WGS sequence"/>
</dbReference>
<dbReference type="EMBL" id="CZVI01000001">
    <property type="protein sequence ID" value="CUS76371.1"/>
    <property type="molecule type" value="Genomic_DNA"/>
</dbReference>
<evidence type="ECO:0000313" key="11">
    <source>
        <dbReference type="Proteomes" id="UP000182200"/>
    </source>
</evidence>
<dbReference type="EMBL" id="FAOP01000008">
    <property type="protein sequence ID" value="CUU08010.1"/>
    <property type="molecule type" value="Genomic_DNA"/>
</dbReference>
<comment type="function">
    <text evidence="6">Component of a complex that catalyzes the oxidation of glycolate to glyoxylate.</text>
</comment>
<protein>
    <recommendedName>
        <fullName evidence="6">Glycolate oxidase iron-sulfur subunit</fullName>
        <ecNumber evidence="6">1.1.99.14</ecNumber>
    </recommendedName>
</protein>
<dbReference type="PANTHER" id="PTHR32479:SF17">
    <property type="entry name" value="GLYCOLATE OXIDASE IRON-SULFUR SUBUNIT"/>
    <property type="match status" value="1"/>
</dbReference>
<evidence type="ECO:0000259" key="7">
    <source>
        <dbReference type="PROSITE" id="PS51379"/>
    </source>
</evidence>
<keyword evidence="6" id="KW-0813">Transport</keyword>
<keyword evidence="11" id="KW-1185">Reference proteome</keyword>
<keyword evidence="1 6" id="KW-0004">4Fe-4S</keyword>
<evidence type="ECO:0000256" key="6">
    <source>
        <dbReference type="PIRNR" id="PIRNR000139"/>
    </source>
</evidence>
<dbReference type="InterPro" id="IPR012257">
    <property type="entry name" value="Glc_ox_4Fe-4S"/>
</dbReference>
<dbReference type="PROSITE" id="PS00198">
    <property type="entry name" value="4FE4S_FER_1"/>
    <property type="match status" value="2"/>
</dbReference>
<accession>A0A0P1M696</accession>
<accession>A0A0P1LKF8</accession>
<dbReference type="PIRSF" id="PIRSF000139">
    <property type="entry name" value="Glc_ox_4Fe-4S"/>
    <property type="match status" value="1"/>
</dbReference>
<evidence type="ECO:0000313" key="9">
    <source>
        <dbReference type="EMBL" id="CUU08010.1"/>
    </source>
</evidence>
<dbReference type="RefSeq" id="WP_075458793.1">
    <property type="nucleotide sequence ID" value="NZ_CZVI01000001.1"/>
</dbReference>
<evidence type="ECO:0000256" key="5">
    <source>
        <dbReference type="ARBA" id="ARBA00023014"/>
    </source>
</evidence>
<feature type="domain" description="4Fe-4S ferredoxin-type" evidence="7">
    <location>
        <begin position="55"/>
        <end position="87"/>
    </location>
</feature>
<comment type="catalytic activity">
    <reaction evidence="6">
        <text>(R)-lactate + A = pyruvate + AH2</text>
        <dbReference type="Rhea" id="RHEA:15089"/>
        <dbReference type="ChEBI" id="CHEBI:13193"/>
        <dbReference type="ChEBI" id="CHEBI:15361"/>
        <dbReference type="ChEBI" id="CHEBI:16004"/>
        <dbReference type="ChEBI" id="CHEBI:17499"/>
    </reaction>
</comment>
<dbReference type="GO" id="GO:0046872">
    <property type="term" value="F:metal ion binding"/>
    <property type="evidence" value="ECO:0007669"/>
    <property type="project" value="UniProtKB-UniRule"/>
</dbReference>
<reference evidence="9 10" key="1">
    <citation type="submission" date="2015-11" db="EMBL/GenBank/DDBJ databases">
        <authorList>
            <person name="Zhang Y."/>
            <person name="Guo Z."/>
        </authorList>
    </citation>
    <scope>NUCLEOTIDE SEQUENCE [LARGE SCALE GENOMIC DNA]</scope>
    <source>
        <strain evidence="9">JGI-4</strain>
    </source>
</reference>
<dbReference type="OrthoDB" id="9770306at2"/>
<dbReference type="Pfam" id="PF13183">
    <property type="entry name" value="Fer4_8"/>
    <property type="match status" value="1"/>
</dbReference>
<keyword evidence="5 6" id="KW-0411">Iron-sulfur</keyword>